<dbReference type="Proteomes" id="UP000547458">
    <property type="component" value="Unassembled WGS sequence"/>
</dbReference>
<dbReference type="InterPro" id="IPR025403">
    <property type="entry name" value="TgpA-like_C"/>
</dbReference>
<feature type="transmembrane region" description="Helical" evidence="2">
    <location>
        <begin position="12"/>
        <end position="33"/>
    </location>
</feature>
<sequence>MRTFRVIIADPLLVFGVLTVLLIVVAAGFVGPLTALSPALDLDGGQLRPSAEPSPTATEAVADESTESPESSGNNVAFLAFAIILLAIAFFLIRFLLSLRGERYRTEDQPDYLDEHTSPEARESVRRSVVVGLESAEDALSGPSASRDAVIACWLALEGATAAAGTPRKRQETTSEYTTRVLATFRAASDDVAFLQRLYHRARFGGHSSTAISDAELERARGALRSITVAVGRAVPKNGPART</sequence>
<keyword evidence="2" id="KW-0812">Transmembrane</keyword>
<feature type="region of interest" description="Disordered" evidence="1">
    <location>
        <begin position="46"/>
        <end position="71"/>
    </location>
</feature>
<reference evidence="4 5" key="1">
    <citation type="submission" date="2020-03" db="EMBL/GenBank/DDBJ databases">
        <title>Sequencing the genomes of 1000 actinobacteria strains.</title>
        <authorList>
            <person name="Klenk H.-P."/>
        </authorList>
    </citation>
    <scope>NUCLEOTIDE SEQUENCE [LARGE SCALE GENOMIC DNA]</scope>
    <source>
        <strain evidence="4 5">DSM 16403</strain>
    </source>
</reference>
<comment type="caution">
    <text evidence="4">The sequence shown here is derived from an EMBL/GenBank/DDBJ whole genome shotgun (WGS) entry which is preliminary data.</text>
</comment>
<feature type="domain" description="Protein-glutamine gamma-glutamyltransferase-like C-terminal" evidence="3">
    <location>
        <begin position="153"/>
        <end position="225"/>
    </location>
</feature>
<name>A0A846RHV2_9MICC</name>
<evidence type="ECO:0000313" key="4">
    <source>
        <dbReference type="EMBL" id="NJC22838.1"/>
    </source>
</evidence>
<keyword evidence="2" id="KW-0472">Membrane</keyword>
<dbReference type="RefSeq" id="WP_167993651.1">
    <property type="nucleotide sequence ID" value="NZ_JAATJL010000001.1"/>
</dbReference>
<dbReference type="AlphaFoldDB" id="A0A846RHV2"/>
<dbReference type="Pfam" id="PF13559">
    <property type="entry name" value="DUF4129"/>
    <property type="match status" value="1"/>
</dbReference>
<keyword evidence="5" id="KW-1185">Reference proteome</keyword>
<organism evidence="4 5">
    <name type="scientific">Arthrobacter pigmenti</name>
    <dbReference type="NCBI Taxonomy" id="271432"/>
    <lineage>
        <taxon>Bacteria</taxon>
        <taxon>Bacillati</taxon>
        <taxon>Actinomycetota</taxon>
        <taxon>Actinomycetes</taxon>
        <taxon>Micrococcales</taxon>
        <taxon>Micrococcaceae</taxon>
        <taxon>Arthrobacter</taxon>
    </lineage>
</organism>
<evidence type="ECO:0000256" key="2">
    <source>
        <dbReference type="SAM" id="Phobius"/>
    </source>
</evidence>
<evidence type="ECO:0000256" key="1">
    <source>
        <dbReference type="SAM" id="MobiDB-lite"/>
    </source>
</evidence>
<evidence type="ECO:0000259" key="3">
    <source>
        <dbReference type="Pfam" id="PF13559"/>
    </source>
</evidence>
<proteinExistence type="predicted"/>
<feature type="transmembrane region" description="Helical" evidence="2">
    <location>
        <begin position="76"/>
        <end position="97"/>
    </location>
</feature>
<keyword evidence="2" id="KW-1133">Transmembrane helix</keyword>
<dbReference type="EMBL" id="JAATJL010000001">
    <property type="protein sequence ID" value="NJC22838.1"/>
    <property type="molecule type" value="Genomic_DNA"/>
</dbReference>
<accession>A0A846RHV2</accession>
<gene>
    <name evidence="4" type="ORF">BJ994_001914</name>
</gene>
<protein>
    <recommendedName>
        <fullName evidence="3">Protein-glutamine gamma-glutamyltransferase-like C-terminal domain-containing protein</fullName>
    </recommendedName>
</protein>
<evidence type="ECO:0000313" key="5">
    <source>
        <dbReference type="Proteomes" id="UP000547458"/>
    </source>
</evidence>